<name>A0A8H3EEX1_9LECA</name>
<evidence type="ECO:0000313" key="3">
    <source>
        <dbReference type="Proteomes" id="UP000664203"/>
    </source>
</evidence>
<protein>
    <recommendedName>
        <fullName evidence="4">Ubiquitin-like domain-containing protein</fullName>
    </recommendedName>
</protein>
<organism evidence="2 3">
    <name type="scientific">Alectoria fallacina</name>
    <dbReference type="NCBI Taxonomy" id="1903189"/>
    <lineage>
        <taxon>Eukaryota</taxon>
        <taxon>Fungi</taxon>
        <taxon>Dikarya</taxon>
        <taxon>Ascomycota</taxon>
        <taxon>Pezizomycotina</taxon>
        <taxon>Lecanoromycetes</taxon>
        <taxon>OSLEUM clade</taxon>
        <taxon>Lecanoromycetidae</taxon>
        <taxon>Lecanorales</taxon>
        <taxon>Lecanorineae</taxon>
        <taxon>Parmeliaceae</taxon>
        <taxon>Alectoria</taxon>
    </lineage>
</organism>
<reference evidence="2" key="1">
    <citation type="submission" date="2021-03" db="EMBL/GenBank/DDBJ databases">
        <authorList>
            <person name="Tagirdzhanova G."/>
        </authorList>
    </citation>
    <scope>NUCLEOTIDE SEQUENCE</scope>
</reference>
<sequence length="272" mass="30578">MTQICVQLPAGDTMTLDLDLNTITVAAVKATVDGHLESIWRASGVRILRNDLPFCGIRLRYQNQFLAMDRVLSNCKVVEKSTLYAQWPQKSEKDERRKRYGKGWDDEPVLKRRSREEREGKRAEKAMREAAKKESSKVVENTTSSAPDTSGDGQASNEWASDERPDDKTEVEPEGGCAGAGGEEAHGLSEELAEEEQDEQLAEQQEQEQRPTGEVTQDDPFADEDDDKENREPQFAPVVENRADDQRAEEWLGFDESNSGLGVELLEDVLEF</sequence>
<dbReference type="Gene3D" id="3.10.20.90">
    <property type="entry name" value="Phosphatidylinositol 3-kinase Catalytic Subunit, Chain A, domain 1"/>
    <property type="match status" value="1"/>
</dbReference>
<proteinExistence type="predicted"/>
<feature type="compositionally biased region" description="Acidic residues" evidence="1">
    <location>
        <begin position="216"/>
        <end position="227"/>
    </location>
</feature>
<keyword evidence="3" id="KW-1185">Reference proteome</keyword>
<feature type="region of interest" description="Disordered" evidence="1">
    <location>
        <begin position="111"/>
        <end position="245"/>
    </location>
</feature>
<dbReference type="SUPFAM" id="SSF54236">
    <property type="entry name" value="Ubiquitin-like"/>
    <property type="match status" value="1"/>
</dbReference>
<dbReference type="AlphaFoldDB" id="A0A8H3EEX1"/>
<dbReference type="InterPro" id="IPR029071">
    <property type="entry name" value="Ubiquitin-like_domsf"/>
</dbReference>
<evidence type="ECO:0000313" key="2">
    <source>
        <dbReference type="EMBL" id="CAF9904350.1"/>
    </source>
</evidence>
<evidence type="ECO:0008006" key="4">
    <source>
        <dbReference type="Google" id="ProtNLM"/>
    </source>
</evidence>
<dbReference type="Proteomes" id="UP000664203">
    <property type="component" value="Unassembled WGS sequence"/>
</dbReference>
<evidence type="ECO:0000256" key="1">
    <source>
        <dbReference type="SAM" id="MobiDB-lite"/>
    </source>
</evidence>
<dbReference type="CDD" id="cd17039">
    <property type="entry name" value="Ubl_ubiquitin_like"/>
    <property type="match status" value="1"/>
</dbReference>
<feature type="compositionally biased region" description="Basic and acidic residues" evidence="1">
    <location>
        <begin position="161"/>
        <end position="171"/>
    </location>
</feature>
<accession>A0A8H3EEX1</accession>
<comment type="caution">
    <text evidence="2">The sequence shown here is derived from an EMBL/GenBank/DDBJ whole genome shotgun (WGS) entry which is preliminary data.</text>
</comment>
<feature type="compositionally biased region" description="Polar residues" evidence="1">
    <location>
        <begin position="138"/>
        <end position="159"/>
    </location>
</feature>
<feature type="compositionally biased region" description="Basic and acidic residues" evidence="1">
    <location>
        <begin position="111"/>
        <end position="137"/>
    </location>
</feature>
<dbReference type="EMBL" id="CAJPDR010000005">
    <property type="protein sequence ID" value="CAF9904350.1"/>
    <property type="molecule type" value="Genomic_DNA"/>
</dbReference>
<dbReference type="OrthoDB" id="5421775at2759"/>
<gene>
    <name evidence="2" type="ORF">ALECFALPRED_007523</name>
</gene>
<feature type="compositionally biased region" description="Acidic residues" evidence="1">
    <location>
        <begin position="191"/>
        <end position="201"/>
    </location>
</feature>